<feature type="domain" description="HTH myb-type" evidence="9">
    <location>
        <begin position="294"/>
        <end position="353"/>
    </location>
</feature>
<dbReference type="InterPro" id="IPR009057">
    <property type="entry name" value="Homeodomain-like_sf"/>
</dbReference>
<feature type="region of interest" description="Disordered" evidence="7">
    <location>
        <begin position="390"/>
        <end position="413"/>
    </location>
</feature>
<accession>A0A4E9D9E9</accession>
<dbReference type="InterPro" id="IPR002942">
    <property type="entry name" value="S4_RNA-bd"/>
</dbReference>
<dbReference type="Gene3D" id="3.10.290.10">
    <property type="entry name" value="RNA-binding S4 domain"/>
    <property type="match status" value="1"/>
</dbReference>
<dbReference type="Pfam" id="PF16121">
    <property type="entry name" value="40S_S4_C"/>
    <property type="match status" value="1"/>
</dbReference>
<organism evidence="11">
    <name type="scientific">Gibberella zeae</name>
    <name type="common">Wheat head blight fungus</name>
    <name type="synonym">Fusarium graminearum</name>
    <dbReference type="NCBI Taxonomy" id="5518"/>
    <lineage>
        <taxon>Eukaryota</taxon>
        <taxon>Fungi</taxon>
        <taxon>Dikarya</taxon>
        <taxon>Ascomycota</taxon>
        <taxon>Pezizomycotina</taxon>
        <taxon>Sordariomycetes</taxon>
        <taxon>Hypocreomycetidae</taxon>
        <taxon>Hypocreales</taxon>
        <taxon>Nectriaceae</taxon>
        <taxon>Fusarium</taxon>
    </lineage>
</organism>
<feature type="region of interest" description="Disordered" evidence="7">
    <location>
        <begin position="523"/>
        <end position="544"/>
    </location>
</feature>
<dbReference type="Gene3D" id="2.40.50.740">
    <property type="match status" value="1"/>
</dbReference>
<dbReference type="InterPro" id="IPR041982">
    <property type="entry name" value="Ribosomal_eS4_KOW"/>
</dbReference>
<dbReference type="PANTHER" id="PTHR11581:SF0">
    <property type="entry name" value="SMALL RIBOSOMAL SUBUNIT PROTEIN ES4"/>
    <property type="match status" value="1"/>
</dbReference>
<evidence type="ECO:0000256" key="5">
    <source>
        <dbReference type="ARBA" id="ARBA00023274"/>
    </source>
</evidence>
<dbReference type="AlphaFoldDB" id="A0A4E9D9E9"/>
<feature type="compositionally biased region" description="Basic and acidic residues" evidence="7">
    <location>
        <begin position="115"/>
        <end position="124"/>
    </location>
</feature>
<dbReference type="GO" id="GO:0002181">
    <property type="term" value="P:cytoplasmic translation"/>
    <property type="evidence" value="ECO:0007669"/>
    <property type="project" value="UniProtKB-ARBA"/>
</dbReference>
<evidence type="ECO:0000256" key="2">
    <source>
        <dbReference type="ARBA" id="ARBA00022730"/>
    </source>
</evidence>
<dbReference type="PANTHER" id="PTHR11581">
    <property type="entry name" value="30S/40S RIBOSOMAL PROTEIN S4"/>
    <property type="match status" value="1"/>
</dbReference>
<evidence type="ECO:0000256" key="6">
    <source>
        <dbReference type="PROSITE-ProRule" id="PRU00182"/>
    </source>
</evidence>
<dbReference type="HAMAP" id="MF_00485">
    <property type="entry name" value="Ribosomal_eS4"/>
    <property type="match status" value="1"/>
</dbReference>
<dbReference type="Pfam" id="PF00467">
    <property type="entry name" value="KOW"/>
    <property type="match status" value="1"/>
</dbReference>
<evidence type="ECO:0000256" key="1">
    <source>
        <dbReference type="ARBA" id="ARBA00007500"/>
    </source>
</evidence>
<dbReference type="EMBL" id="CAAKMV010000044">
    <property type="protein sequence ID" value="VIO53018.1"/>
    <property type="molecule type" value="Genomic_DNA"/>
</dbReference>
<dbReference type="FunFam" id="3.10.290.10:FF:000002">
    <property type="entry name" value="40S ribosomal protein S4"/>
    <property type="match status" value="1"/>
</dbReference>
<dbReference type="PROSITE" id="PS51294">
    <property type="entry name" value="HTH_MYB"/>
    <property type="match status" value="1"/>
</dbReference>
<dbReference type="PROSITE" id="PS00528">
    <property type="entry name" value="RIBOSOMAL_S4E"/>
    <property type="match status" value="1"/>
</dbReference>
<dbReference type="CDD" id="cd11660">
    <property type="entry name" value="SANT_TRF"/>
    <property type="match status" value="2"/>
</dbReference>
<feature type="compositionally biased region" description="Basic residues" evidence="7">
    <location>
        <begin position="403"/>
        <end position="412"/>
    </location>
</feature>
<evidence type="ECO:0000256" key="3">
    <source>
        <dbReference type="ARBA" id="ARBA00022884"/>
    </source>
</evidence>
<dbReference type="InterPro" id="IPR017930">
    <property type="entry name" value="Myb_dom"/>
</dbReference>
<dbReference type="FunFam" id="2.40.50.740:FF:000001">
    <property type="entry name" value="40S ribosomal protein S4"/>
    <property type="match status" value="1"/>
</dbReference>
<gene>
    <name evidence="11" type="ORF">FUG_LOCUS55317</name>
    <name evidence="10" type="ORF">MDCFG202_LOCUS142517</name>
</gene>
<reference evidence="10" key="2">
    <citation type="submission" date="2021-03" db="EMBL/GenBank/DDBJ databases">
        <authorList>
            <person name="Alouane T."/>
            <person name="Langin T."/>
            <person name="Bonhomme L."/>
        </authorList>
    </citation>
    <scope>NUCLEOTIDE SEQUENCE</scope>
    <source>
        <strain evidence="10">MDC_Fg202</strain>
    </source>
</reference>
<evidence type="ECO:0000259" key="9">
    <source>
        <dbReference type="PROSITE" id="PS51294"/>
    </source>
</evidence>
<dbReference type="PROSITE" id="PS50090">
    <property type="entry name" value="MYB_LIKE"/>
    <property type="match status" value="1"/>
</dbReference>
<dbReference type="InterPro" id="IPR013843">
    <property type="entry name" value="Ribosomal_eS4_N"/>
</dbReference>
<dbReference type="InterPro" id="IPR036986">
    <property type="entry name" value="S4_RNA-bd_sf"/>
</dbReference>
<dbReference type="SMART" id="SM00363">
    <property type="entry name" value="S4"/>
    <property type="match status" value="1"/>
</dbReference>
<dbReference type="InterPro" id="IPR013845">
    <property type="entry name" value="Ribosomal_eS4_central_region"/>
</dbReference>
<keyword evidence="3 6" id="KW-0694">RNA-binding</keyword>
<feature type="compositionally biased region" description="Low complexity" evidence="7">
    <location>
        <begin position="128"/>
        <end position="143"/>
    </location>
</feature>
<name>A0A4E9D9E9_GIBZA</name>
<keyword evidence="2 6" id="KW-0699">rRNA-binding</keyword>
<comment type="similarity">
    <text evidence="1">Belongs to the eukaryotic ribosomal protein eS4 family.</text>
</comment>
<evidence type="ECO:0000256" key="7">
    <source>
        <dbReference type="SAM" id="MobiDB-lite"/>
    </source>
</evidence>
<dbReference type="Pfam" id="PF00249">
    <property type="entry name" value="Myb_DNA-binding"/>
    <property type="match status" value="1"/>
</dbReference>
<dbReference type="InterPro" id="IPR005824">
    <property type="entry name" value="KOW"/>
</dbReference>
<protein>
    <recommendedName>
        <fullName evidence="12">40S ribosomal protein S4</fullName>
    </recommendedName>
</protein>
<feature type="domain" description="Myb-like" evidence="8">
    <location>
        <begin position="294"/>
        <end position="347"/>
    </location>
</feature>
<dbReference type="InterPro" id="IPR000876">
    <property type="entry name" value="Ribosomal_eS4"/>
</dbReference>
<evidence type="ECO:0000259" key="8">
    <source>
        <dbReference type="PROSITE" id="PS50090"/>
    </source>
</evidence>
<dbReference type="GO" id="GO:0003735">
    <property type="term" value="F:structural constituent of ribosome"/>
    <property type="evidence" value="ECO:0007669"/>
    <property type="project" value="InterPro"/>
</dbReference>
<reference evidence="11" key="1">
    <citation type="submission" date="2019-04" db="EMBL/GenBank/DDBJ databases">
        <authorList>
            <person name="Melise S."/>
            <person name="Noan J."/>
            <person name="Okalmin O."/>
        </authorList>
    </citation>
    <scope>NUCLEOTIDE SEQUENCE</scope>
    <source>
        <strain evidence="11">FN9</strain>
    </source>
</reference>
<evidence type="ECO:0000313" key="11">
    <source>
        <dbReference type="EMBL" id="VIO53018.1"/>
    </source>
</evidence>
<evidence type="ECO:0000256" key="4">
    <source>
        <dbReference type="ARBA" id="ARBA00022980"/>
    </source>
</evidence>
<dbReference type="GO" id="GO:0019843">
    <property type="term" value="F:rRNA binding"/>
    <property type="evidence" value="ECO:0007669"/>
    <property type="project" value="UniProtKB-KW"/>
</dbReference>
<dbReference type="SMART" id="SM00739">
    <property type="entry name" value="KOW"/>
    <property type="match status" value="1"/>
</dbReference>
<evidence type="ECO:0000313" key="10">
    <source>
        <dbReference type="EMBL" id="CAG1975404.1"/>
    </source>
</evidence>
<dbReference type="GO" id="GO:0022627">
    <property type="term" value="C:cytosolic small ribosomal subunit"/>
    <property type="evidence" value="ECO:0007669"/>
    <property type="project" value="TreeGrafter"/>
</dbReference>
<dbReference type="EMBL" id="CAJPIJ010000104">
    <property type="protein sequence ID" value="CAG1975404.1"/>
    <property type="molecule type" value="Genomic_DNA"/>
</dbReference>
<proteinExistence type="inferred from homology"/>
<dbReference type="InterPro" id="IPR014722">
    <property type="entry name" value="Rib_uL2_dom2"/>
</dbReference>
<dbReference type="InterPro" id="IPR018199">
    <property type="entry name" value="Ribosomal_eS4_N_CS"/>
</dbReference>
<dbReference type="PROSITE" id="PS50889">
    <property type="entry name" value="S4"/>
    <property type="match status" value="1"/>
</dbReference>
<dbReference type="CDD" id="cd06087">
    <property type="entry name" value="KOW_RPS4"/>
    <property type="match status" value="1"/>
</dbReference>
<sequence>MMATGIDFKMAPNQHDALNCYLLPTAAQTPPFHPSLSSLPAIASQRAFSTGVDLFVFNAPTDGREPTMATIEPRLIHLLNEPTKSQINHTDLPPLHSLSFTTTTDRSLPPLEPLDTNHRADRPGPDTQSAASAGGSIQISSDDGAFDHRKEGPGQDGRLAPSSGAFPFRTVTSDSEVAEFTNSISRILGDDPEVIDDATNKKRHRSIHVKDDFVQLPQPLKKQKAAQQVPVMPPIINGLHEPPPHAALFPPISSESFHSNDGSQMKALPEKLPEFAQMCQEIDLDLAAYKARKRTAKPRRKWSEEETSHLLLGVNRHGVGKWTNILEDADFTFDGRTAGDLKDRFRTCCPDELRKKLPSWSGREMPVKGKTDIHLEKRLVNGDAAFAKDATLTPQQDVDTSPKRKKSRAHRKKMEDLVELGIHGPFKKSRRRERRLFTEKDDTEILEGLEIHGPSWTKIQRDPRFHLSSRQPTDLRDRVRNKYADVYQRIEKGTFQTKETGRGNGPMEPSVSISIESSFKVAKGTTLEPQTNSSVSREDLPRWPVHQRTDVNESVGAAQVFEFGEVAVPFMGGEMDISRLLLDDAKLSPATSRFGIDGVPGVSPHVNAPQKRHVTDETHQSRKYRSLSSILLITADKPANRHNGPRNHQKRLSAPSHWLLDKLSGTYAPKPSAGPHKLRDCMPLIVFIRNRLKYALNYREVKAILMQRLVKVDGKVRTDSTFPSGFMDVITIEKTGENFRLVYDTKGRFTVHRIQNEEAEYKLGKVKRVQLGRGGIPFLVTHDARTIRYPDPLIKVNDTVKIDLATGKITDFIKFDTGAVVMVTGGRNMGRVGVITHRERHDGGFNIVHVKDAIDNSFATRESNVFIIGQDKPWISLPKGKGVKLTIAEERDRRRAYAISH</sequence>
<dbReference type="FunFam" id="2.30.30.30:FF:000005">
    <property type="entry name" value="40S ribosomal protein S4"/>
    <property type="match status" value="1"/>
</dbReference>
<dbReference type="Gene3D" id="1.10.10.60">
    <property type="entry name" value="Homeodomain-like"/>
    <property type="match status" value="2"/>
</dbReference>
<dbReference type="InterPro" id="IPR038237">
    <property type="entry name" value="Ribosomal_eS4_central_sf"/>
</dbReference>
<dbReference type="SMART" id="SM00717">
    <property type="entry name" value="SANT"/>
    <property type="match status" value="2"/>
</dbReference>
<dbReference type="Gene3D" id="2.30.30.30">
    <property type="match status" value="1"/>
</dbReference>
<dbReference type="InterPro" id="IPR032277">
    <property type="entry name" value="Ribosomal_eS4_C"/>
</dbReference>
<dbReference type="InterPro" id="IPR001005">
    <property type="entry name" value="SANT/Myb"/>
</dbReference>
<dbReference type="SUPFAM" id="SSF46689">
    <property type="entry name" value="Homeodomain-like"/>
    <property type="match status" value="2"/>
</dbReference>
<keyword evidence="4" id="KW-0689">Ribosomal protein</keyword>
<dbReference type="Pfam" id="PF08071">
    <property type="entry name" value="RS4NT"/>
    <property type="match status" value="1"/>
</dbReference>
<keyword evidence="5" id="KW-0687">Ribonucleoprotein</keyword>
<feature type="region of interest" description="Disordered" evidence="7">
    <location>
        <begin position="596"/>
        <end position="620"/>
    </location>
</feature>
<evidence type="ECO:0008006" key="12">
    <source>
        <dbReference type="Google" id="ProtNLM"/>
    </source>
</evidence>
<dbReference type="Proteomes" id="UP000746612">
    <property type="component" value="Unassembled WGS sequence"/>
</dbReference>
<dbReference type="CDD" id="cd00165">
    <property type="entry name" value="S4"/>
    <property type="match status" value="1"/>
</dbReference>
<feature type="region of interest" description="Disordered" evidence="7">
    <location>
        <begin position="87"/>
        <end position="170"/>
    </location>
</feature>
<dbReference type="Pfam" id="PF00900">
    <property type="entry name" value="Ribosomal_S4e"/>
    <property type="match status" value="1"/>
</dbReference>